<keyword evidence="3" id="KW-0949">S-adenosyl-L-methionine</keyword>
<keyword evidence="5" id="KW-1185">Reference proteome</keyword>
<dbReference type="CDD" id="cd02440">
    <property type="entry name" value="AdoMet_MTases"/>
    <property type="match status" value="1"/>
</dbReference>
<evidence type="ECO:0000313" key="5">
    <source>
        <dbReference type="Proteomes" id="UP000199306"/>
    </source>
</evidence>
<dbReference type="STRING" id="1079859.SAMN04515674_102535"/>
<gene>
    <name evidence="4" type="ORF">SAMN04515674_102535</name>
</gene>
<dbReference type="GO" id="GO:0008757">
    <property type="term" value="F:S-adenosylmethionine-dependent methyltransferase activity"/>
    <property type="evidence" value="ECO:0007669"/>
    <property type="project" value="TreeGrafter"/>
</dbReference>
<keyword evidence="1 4" id="KW-0489">Methyltransferase</keyword>
<evidence type="ECO:0000313" key="4">
    <source>
        <dbReference type="EMBL" id="SFP34990.1"/>
    </source>
</evidence>
<dbReference type="PANTHER" id="PTHR10509">
    <property type="entry name" value="O-METHYLTRANSFERASE-RELATED"/>
    <property type="match status" value="1"/>
</dbReference>
<dbReference type="Gene3D" id="3.40.50.150">
    <property type="entry name" value="Vaccinia Virus protein VP39"/>
    <property type="match status" value="1"/>
</dbReference>
<protein>
    <submittedName>
        <fullName evidence="4">Predicted O-methyltransferase YrrM</fullName>
    </submittedName>
</protein>
<accession>A0A1I5PMG7</accession>
<dbReference type="AlphaFoldDB" id="A0A1I5PMG7"/>
<keyword evidence="2 4" id="KW-0808">Transferase</keyword>
<sequence length="215" mass="24520">MDFLPKDISLYAEEHTTSESEVLARLNRETHSKIMQPRMLSGHIQGRTLSMFSHMIRPGRILEIGTYTGYSALCLAEGLAEDGKLITLDINEELEAFTRSFFADSGLDSKIDYRIGNAIEIIPDLEEVFDIVFIDADKLNYHNYYHLVFDKVRTGGYIISDNVLWSGKVTQIEEGKKVDKDTQAILDFNKMCHEDSRTENVLLPIRDGLLISRKL</sequence>
<dbReference type="RefSeq" id="WP_092013537.1">
    <property type="nucleotide sequence ID" value="NZ_FOXH01000002.1"/>
</dbReference>
<dbReference type="InterPro" id="IPR050362">
    <property type="entry name" value="Cation-dep_OMT"/>
</dbReference>
<dbReference type="SUPFAM" id="SSF53335">
    <property type="entry name" value="S-adenosyl-L-methionine-dependent methyltransferases"/>
    <property type="match status" value="1"/>
</dbReference>
<dbReference type="GO" id="GO:0032259">
    <property type="term" value="P:methylation"/>
    <property type="evidence" value="ECO:0007669"/>
    <property type="project" value="UniProtKB-KW"/>
</dbReference>
<name>A0A1I5PMG7_9BACT</name>
<dbReference type="InterPro" id="IPR029063">
    <property type="entry name" value="SAM-dependent_MTases_sf"/>
</dbReference>
<dbReference type="OrthoDB" id="9799672at2"/>
<dbReference type="InterPro" id="IPR002935">
    <property type="entry name" value="SAM_O-MeTrfase"/>
</dbReference>
<dbReference type="Proteomes" id="UP000199306">
    <property type="component" value="Unassembled WGS sequence"/>
</dbReference>
<proteinExistence type="predicted"/>
<dbReference type="PROSITE" id="PS51682">
    <property type="entry name" value="SAM_OMT_I"/>
    <property type="match status" value="1"/>
</dbReference>
<dbReference type="EMBL" id="FOXH01000002">
    <property type="protein sequence ID" value="SFP34990.1"/>
    <property type="molecule type" value="Genomic_DNA"/>
</dbReference>
<reference evidence="4 5" key="1">
    <citation type="submission" date="2016-10" db="EMBL/GenBank/DDBJ databases">
        <authorList>
            <person name="de Groot N.N."/>
        </authorList>
    </citation>
    <scope>NUCLEOTIDE SEQUENCE [LARGE SCALE GENOMIC DNA]</scope>
    <source>
        <strain evidence="5">E92,LMG 26720,CCM 7988</strain>
    </source>
</reference>
<evidence type="ECO:0000256" key="3">
    <source>
        <dbReference type="ARBA" id="ARBA00022691"/>
    </source>
</evidence>
<organism evidence="4 5">
    <name type="scientific">Pseudarcicella hirudinis</name>
    <dbReference type="NCBI Taxonomy" id="1079859"/>
    <lineage>
        <taxon>Bacteria</taxon>
        <taxon>Pseudomonadati</taxon>
        <taxon>Bacteroidota</taxon>
        <taxon>Cytophagia</taxon>
        <taxon>Cytophagales</taxon>
        <taxon>Flectobacillaceae</taxon>
        <taxon>Pseudarcicella</taxon>
    </lineage>
</organism>
<dbReference type="Pfam" id="PF01596">
    <property type="entry name" value="Methyltransf_3"/>
    <property type="match status" value="1"/>
</dbReference>
<dbReference type="GO" id="GO:0008171">
    <property type="term" value="F:O-methyltransferase activity"/>
    <property type="evidence" value="ECO:0007669"/>
    <property type="project" value="InterPro"/>
</dbReference>
<evidence type="ECO:0000256" key="1">
    <source>
        <dbReference type="ARBA" id="ARBA00022603"/>
    </source>
</evidence>
<dbReference type="PANTHER" id="PTHR10509:SF14">
    <property type="entry name" value="CAFFEOYL-COA O-METHYLTRANSFERASE 3-RELATED"/>
    <property type="match status" value="1"/>
</dbReference>
<evidence type="ECO:0000256" key="2">
    <source>
        <dbReference type="ARBA" id="ARBA00022679"/>
    </source>
</evidence>